<feature type="region of interest" description="Disordered" evidence="1">
    <location>
        <begin position="400"/>
        <end position="420"/>
    </location>
</feature>
<dbReference type="HOGENOM" id="CLU_479057_0_0_1"/>
<organism evidence="2 3">
    <name type="scientific">Pisolithus tinctorius Marx 270</name>
    <dbReference type="NCBI Taxonomy" id="870435"/>
    <lineage>
        <taxon>Eukaryota</taxon>
        <taxon>Fungi</taxon>
        <taxon>Dikarya</taxon>
        <taxon>Basidiomycota</taxon>
        <taxon>Agaricomycotina</taxon>
        <taxon>Agaricomycetes</taxon>
        <taxon>Agaricomycetidae</taxon>
        <taxon>Boletales</taxon>
        <taxon>Sclerodermatineae</taxon>
        <taxon>Pisolithaceae</taxon>
        <taxon>Pisolithus</taxon>
    </lineage>
</organism>
<proteinExistence type="predicted"/>
<reference evidence="3" key="2">
    <citation type="submission" date="2015-01" db="EMBL/GenBank/DDBJ databases">
        <title>Evolutionary Origins and Diversification of the Mycorrhizal Mutualists.</title>
        <authorList>
            <consortium name="DOE Joint Genome Institute"/>
            <consortium name="Mycorrhizal Genomics Consortium"/>
            <person name="Kohler A."/>
            <person name="Kuo A."/>
            <person name="Nagy L.G."/>
            <person name="Floudas D."/>
            <person name="Copeland A."/>
            <person name="Barry K.W."/>
            <person name="Cichocki N."/>
            <person name="Veneault-Fourrey C."/>
            <person name="LaButti K."/>
            <person name="Lindquist E.A."/>
            <person name="Lipzen A."/>
            <person name="Lundell T."/>
            <person name="Morin E."/>
            <person name="Murat C."/>
            <person name="Riley R."/>
            <person name="Ohm R."/>
            <person name="Sun H."/>
            <person name="Tunlid A."/>
            <person name="Henrissat B."/>
            <person name="Grigoriev I.V."/>
            <person name="Hibbett D.S."/>
            <person name="Martin F."/>
        </authorList>
    </citation>
    <scope>NUCLEOTIDE SEQUENCE [LARGE SCALE GENOMIC DNA]</scope>
    <source>
        <strain evidence="3">Marx 270</strain>
    </source>
</reference>
<feature type="compositionally biased region" description="Polar residues" evidence="1">
    <location>
        <begin position="475"/>
        <end position="488"/>
    </location>
</feature>
<dbReference type="EMBL" id="KN832016">
    <property type="protein sequence ID" value="KIN98404.1"/>
    <property type="molecule type" value="Genomic_DNA"/>
</dbReference>
<feature type="region of interest" description="Disordered" evidence="1">
    <location>
        <begin position="445"/>
        <end position="488"/>
    </location>
</feature>
<dbReference type="AlphaFoldDB" id="A0A0C3NBB6"/>
<keyword evidence="3" id="KW-1185">Reference proteome</keyword>
<evidence type="ECO:0000313" key="2">
    <source>
        <dbReference type="EMBL" id="KIN98404.1"/>
    </source>
</evidence>
<dbReference type="InParanoid" id="A0A0C3NBB6"/>
<accession>A0A0C3NBB6</accession>
<evidence type="ECO:0000313" key="3">
    <source>
        <dbReference type="Proteomes" id="UP000054217"/>
    </source>
</evidence>
<dbReference type="Proteomes" id="UP000054217">
    <property type="component" value="Unassembled WGS sequence"/>
</dbReference>
<sequence>MAFVCLEVDDITSDLWPEEFRQAICLRVNGRKLAGWEQFPTSLDEMAAWVTLIKDSENANENCNNILVYKNSPLHSPGTFYPISVCLFGFLQSFQLASTMAMGMPLKKWCCRAGETFTIPHGETNCIPSIWRRRIFSAERSCSMVSDVRSTPVPTQASYQSDGQVIDEERTVFHMDAHGNMSSLREDSLNHSDFVEIDVEFDLVITQDNDQQTTLKAYFSFKDVVHLVPASDPSVYVATKSKNPAPGAVRESEASSSTAELPSLKPTKKQQSMSLPPVTVKSIMRGPSSAVIDEEEICGYPTALTSRIEKLMAFENPRSNIYSLATLLPTASWGQNDPYSDRSKMLCNPVSNKPILIWMVGHVSATWFLRNGQPDRQCSVTIVPLSKHLCQQALRLRSGFSHPPLPSADTPPSVVRASHWQSSKHGEMSSLFSSVYNAREVFQAKTQSQRYTTTERKKKDPKIPEVNPISHLKNDNNTAKSNNQQKFK</sequence>
<feature type="region of interest" description="Disordered" evidence="1">
    <location>
        <begin position="239"/>
        <end position="278"/>
    </location>
</feature>
<protein>
    <submittedName>
        <fullName evidence="2">Uncharacterized protein</fullName>
    </submittedName>
</protein>
<reference evidence="2 3" key="1">
    <citation type="submission" date="2014-04" db="EMBL/GenBank/DDBJ databases">
        <authorList>
            <consortium name="DOE Joint Genome Institute"/>
            <person name="Kuo A."/>
            <person name="Kohler A."/>
            <person name="Costa M.D."/>
            <person name="Nagy L.G."/>
            <person name="Floudas D."/>
            <person name="Copeland A."/>
            <person name="Barry K.W."/>
            <person name="Cichocki N."/>
            <person name="Veneault-Fourrey C."/>
            <person name="LaButti K."/>
            <person name="Lindquist E.A."/>
            <person name="Lipzen A."/>
            <person name="Lundell T."/>
            <person name="Morin E."/>
            <person name="Murat C."/>
            <person name="Sun H."/>
            <person name="Tunlid A."/>
            <person name="Henrissat B."/>
            <person name="Grigoriev I.V."/>
            <person name="Hibbett D.S."/>
            <person name="Martin F."/>
            <person name="Nordberg H.P."/>
            <person name="Cantor M.N."/>
            <person name="Hua S.X."/>
        </authorList>
    </citation>
    <scope>NUCLEOTIDE SEQUENCE [LARGE SCALE GENOMIC DNA]</scope>
    <source>
        <strain evidence="2 3">Marx 270</strain>
    </source>
</reference>
<dbReference type="OrthoDB" id="3066210at2759"/>
<feature type="compositionally biased region" description="Basic and acidic residues" evidence="1">
    <location>
        <begin position="453"/>
        <end position="463"/>
    </location>
</feature>
<name>A0A0C3NBB6_PISTI</name>
<evidence type="ECO:0000256" key="1">
    <source>
        <dbReference type="SAM" id="MobiDB-lite"/>
    </source>
</evidence>
<gene>
    <name evidence="2" type="ORF">M404DRAFT_31407</name>
</gene>